<protein>
    <submittedName>
        <fullName evidence="1">Uncharacterized protein</fullName>
    </submittedName>
</protein>
<organism evidence="1">
    <name type="scientific">Arundo donax</name>
    <name type="common">Giant reed</name>
    <name type="synonym">Donax arundinaceus</name>
    <dbReference type="NCBI Taxonomy" id="35708"/>
    <lineage>
        <taxon>Eukaryota</taxon>
        <taxon>Viridiplantae</taxon>
        <taxon>Streptophyta</taxon>
        <taxon>Embryophyta</taxon>
        <taxon>Tracheophyta</taxon>
        <taxon>Spermatophyta</taxon>
        <taxon>Magnoliopsida</taxon>
        <taxon>Liliopsida</taxon>
        <taxon>Poales</taxon>
        <taxon>Poaceae</taxon>
        <taxon>PACMAD clade</taxon>
        <taxon>Arundinoideae</taxon>
        <taxon>Arundineae</taxon>
        <taxon>Arundo</taxon>
    </lineage>
</organism>
<dbReference type="EMBL" id="GBRH01261590">
    <property type="protein sequence ID" value="JAD36305.1"/>
    <property type="molecule type" value="Transcribed_RNA"/>
</dbReference>
<evidence type="ECO:0000313" key="1">
    <source>
        <dbReference type="EMBL" id="JAD36305.1"/>
    </source>
</evidence>
<accession>A0A0A8ZHU3</accession>
<dbReference type="AlphaFoldDB" id="A0A0A8ZHU3"/>
<name>A0A0A8ZHU3_ARUDO</name>
<reference evidence="1" key="2">
    <citation type="journal article" date="2015" name="Data Brief">
        <title>Shoot transcriptome of the giant reed, Arundo donax.</title>
        <authorList>
            <person name="Barrero R.A."/>
            <person name="Guerrero F.D."/>
            <person name="Moolhuijzen P."/>
            <person name="Goolsby J.A."/>
            <person name="Tidwell J."/>
            <person name="Bellgard S.E."/>
            <person name="Bellgard M.I."/>
        </authorList>
    </citation>
    <scope>NUCLEOTIDE SEQUENCE</scope>
    <source>
        <tissue evidence="1">Shoot tissue taken approximately 20 cm above the soil surface</tissue>
    </source>
</reference>
<sequence>MQIIFTQCNPMKFVTSLICSTNIIRVQRLAQCYSFCITLFPTVNNTNKQHPIANTTCNRLLLHVLFYIR</sequence>
<reference evidence="1" key="1">
    <citation type="submission" date="2014-09" db="EMBL/GenBank/DDBJ databases">
        <authorList>
            <person name="Magalhaes I.L.F."/>
            <person name="Oliveira U."/>
            <person name="Santos F.R."/>
            <person name="Vidigal T.H.D.A."/>
            <person name="Brescovit A.D."/>
            <person name="Santos A.J."/>
        </authorList>
    </citation>
    <scope>NUCLEOTIDE SEQUENCE</scope>
    <source>
        <tissue evidence="1">Shoot tissue taken approximately 20 cm above the soil surface</tissue>
    </source>
</reference>
<proteinExistence type="predicted"/>